<feature type="region of interest" description="Disordered" evidence="6">
    <location>
        <begin position="39"/>
        <end position="77"/>
    </location>
</feature>
<gene>
    <name evidence="9 10" type="primary">LOC107221743</name>
</gene>
<dbReference type="Proteomes" id="UP000829291">
    <property type="component" value="Chromosome 1"/>
</dbReference>
<feature type="repeat" description="TPR" evidence="5">
    <location>
        <begin position="191"/>
        <end position="224"/>
    </location>
</feature>
<evidence type="ECO:0000313" key="8">
    <source>
        <dbReference type="Proteomes" id="UP000829291"/>
    </source>
</evidence>
<dbReference type="SUPFAM" id="SSF48452">
    <property type="entry name" value="TPR-like"/>
    <property type="match status" value="1"/>
</dbReference>
<sequence>MEVDRSILLQKQVRDNSSDLQSEFYDMKNWEEQMKRKDSELLHASGDRVLPPIRSRKKSAAKQVKPKTTENEANRKRIKSSDYTSWDKFDVDKACEELDRQEEHESSDEELSKEELEKNHNQAVAHKEKGNVFVKKQQWSQAVQSYDEAIKVFPYDAVFYANRALCHLKMDNLYSAEADCTAAIQLDELYVKAYHRRATARKELKQYKEAMEDLEKVLKLDPSNKDASKMLTLVKKKIESSKPLLVSQSDLTDDTPIEKKIGEKLCGGPVKKPQNIEPTSSVVPKPKIPCWSLGEGEDVAIIQPVMKPPHQRSKKPLRRIEVKETESRNSNIEGTVKKIEPLISEVIPVQEVEHDTVRPTNLEHVELPPVPRTTVQFFMNWKKNKDPEFRFLYLEQMPVDTIHKLFKDSMEPDTFSEILTILSTEFINRKKPLFRYLEDLAQVKRFGALTMFMSTADKNALKTIFKYCEVSEHKSQDELASLQKKYEV</sequence>
<dbReference type="PROSITE" id="PS50293">
    <property type="entry name" value="TPR_REGION"/>
    <property type="match status" value="1"/>
</dbReference>
<evidence type="ECO:0000256" key="1">
    <source>
        <dbReference type="ARBA" id="ARBA00022737"/>
    </source>
</evidence>
<evidence type="ECO:0000313" key="10">
    <source>
        <dbReference type="RefSeq" id="XP_046593338.1"/>
    </source>
</evidence>
<feature type="compositionally biased region" description="Basic and acidic residues" evidence="6">
    <location>
        <begin position="113"/>
        <end position="125"/>
    </location>
</feature>
<dbReference type="InterPro" id="IPR019734">
    <property type="entry name" value="TPR_rpt"/>
</dbReference>
<dbReference type="InterPro" id="IPR025986">
    <property type="entry name" value="RPAP3-like_C"/>
</dbReference>
<organism evidence="8 9">
    <name type="scientific">Neodiprion lecontei</name>
    <name type="common">Redheaded pine sawfly</name>
    <dbReference type="NCBI Taxonomy" id="441921"/>
    <lineage>
        <taxon>Eukaryota</taxon>
        <taxon>Metazoa</taxon>
        <taxon>Ecdysozoa</taxon>
        <taxon>Arthropoda</taxon>
        <taxon>Hexapoda</taxon>
        <taxon>Insecta</taxon>
        <taxon>Pterygota</taxon>
        <taxon>Neoptera</taxon>
        <taxon>Endopterygota</taxon>
        <taxon>Hymenoptera</taxon>
        <taxon>Tenthredinoidea</taxon>
        <taxon>Diprionidae</taxon>
        <taxon>Diprioninae</taxon>
        <taxon>Neodiprion</taxon>
    </lineage>
</organism>
<reference evidence="9" key="1">
    <citation type="submission" date="2025-04" db="UniProtKB">
        <authorList>
            <consortium name="RefSeq"/>
        </authorList>
    </citation>
    <scope>IDENTIFICATION</scope>
    <source>
        <tissue evidence="10">Thorax and Abdomen</tissue>
        <tissue evidence="9">Whole body</tissue>
    </source>
</reference>
<feature type="domain" description="RNA-polymerase II-associated protein 3-like C-terminal" evidence="7">
    <location>
        <begin position="371"/>
        <end position="458"/>
    </location>
</feature>
<dbReference type="Pfam" id="PF13877">
    <property type="entry name" value="RPAP3_C"/>
    <property type="match status" value="1"/>
</dbReference>
<dbReference type="PROSITE" id="PS50005">
    <property type="entry name" value="TPR"/>
    <property type="match status" value="2"/>
</dbReference>
<keyword evidence="1" id="KW-0677">Repeat</keyword>
<dbReference type="InterPro" id="IPR011990">
    <property type="entry name" value="TPR-like_helical_dom_sf"/>
</dbReference>
<dbReference type="RefSeq" id="XP_015516347.1">
    <property type="nucleotide sequence ID" value="XM_015660861.1"/>
</dbReference>
<dbReference type="CTD" id="43958"/>
<evidence type="ECO:0000259" key="7">
    <source>
        <dbReference type="Pfam" id="PF13877"/>
    </source>
</evidence>
<keyword evidence="2 5" id="KW-0802">TPR repeat</keyword>
<dbReference type="PANTHER" id="PTHR46423:SF1">
    <property type="entry name" value="RNA POLYMERASE II-ASSOCIATED PROTEIN 3"/>
    <property type="match status" value="1"/>
</dbReference>
<dbReference type="Gene3D" id="1.25.40.10">
    <property type="entry name" value="Tetratricopeptide repeat domain"/>
    <property type="match status" value="1"/>
</dbReference>
<dbReference type="SMART" id="SM00028">
    <property type="entry name" value="TPR"/>
    <property type="match status" value="3"/>
</dbReference>
<name>A0A6J0BPZ9_NEOLC</name>
<dbReference type="GeneID" id="107221743"/>
<accession>A0A6J0BPZ9</accession>
<proteinExistence type="inferred from homology"/>
<dbReference type="Pfam" id="PF00515">
    <property type="entry name" value="TPR_1"/>
    <property type="match status" value="1"/>
</dbReference>
<dbReference type="PANTHER" id="PTHR46423">
    <property type="entry name" value="RNA POLYMERASE II-ASSOCIATED PROTEIN 3"/>
    <property type="match status" value="1"/>
</dbReference>
<feature type="repeat" description="TPR" evidence="5">
    <location>
        <begin position="123"/>
        <end position="156"/>
    </location>
</feature>
<dbReference type="GO" id="GO:0101031">
    <property type="term" value="C:protein folding chaperone complex"/>
    <property type="evidence" value="ECO:0007669"/>
    <property type="project" value="TreeGrafter"/>
</dbReference>
<dbReference type="RefSeq" id="XP_046593338.1">
    <property type="nucleotide sequence ID" value="XM_046737382.1"/>
</dbReference>
<evidence type="ECO:0000256" key="6">
    <source>
        <dbReference type="SAM" id="MobiDB-lite"/>
    </source>
</evidence>
<evidence type="ECO:0000256" key="5">
    <source>
        <dbReference type="PROSITE-ProRule" id="PRU00339"/>
    </source>
</evidence>
<evidence type="ECO:0000313" key="9">
    <source>
        <dbReference type="RefSeq" id="XP_015516347.1"/>
    </source>
</evidence>
<dbReference type="AlphaFoldDB" id="A0A6J0BPZ9"/>
<evidence type="ECO:0000256" key="3">
    <source>
        <dbReference type="ARBA" id="ARBA00038275"/>
    </source>
</evidence>
<feature type="region of interest" description="Disordered" evidence="6">
    <location>
        <begin position="98"/>
        <end position="125"/>
    </location>
</feature>
<evidence type="ECO:0000256" key="2">
    <source>
        <dbReference type="ARBA" id="ARBA00022803"/>
    </source>
</evidence>
<dbReference type="InterPro" id="IPR051966">
    <property type="entry name" value="RPAP3"/>
</dbReference>
<protein>
    <recommendedName>
        <fullName evidence="4">RNA polymerase II-associated protein 3</fullName>
    </recommendedName>
</protein>
<dbReference type="OrthoDB" id="2942533at2759"/>
<dbReference type="InParanoid" id="A0A6J0BPZ9"/>
<dbReference type="KEGG" id="nlo:107221743"/>
<keyword evidence="8" id="KW-1185">Reference proteome</keyword>
<dbReference type="FunCoup" id="A0A6J0BPZ9">
    <property type="interactions" value="1226"/>
</dbReference>
<evidence type="ECO:0000256" key="4">
    <source>
        <dbReference type="ARBA" id="ARBA00040133"/>
    </source>
</evidence>
<comment type="similarity">
    <text evidence="3">Belongs to the RPAP3 family.</text>
</comment>